<dbReference type="PROSITE" id="PS51029">
    <property type="entry name" value="MADF"/>
    <property type="match status" value="1"/>
</dbReference>
<dbReference type="PANTHER" id="PTHR12243:SF64">
    <property type="entry name" value="DORSAL INTERACTING PROTEIN 3-RELATED"/>
    <property type="match status" value="1"/>
</dbReference>
<accession>A0A1A9URJ4</accession>
<evidence type="ECO:0000313" key="3">
    <source>
        <dbReference type="EnsemblMetazoa" id="GAUT013049-PA"/>
    </source>
</evidence>
<organism evidence="3 4">
    <name type="scientific">Glossina austeni</name>
    <name type="common">Savannah tsetse fly</name>
    <dbReference type="NCBI Taxonomy" id="7395"/>
    <lineage>
        <taxon>Eukaryota</taxon>
        <taxon>Metazoa</taxon>
        <taxon>Ecdysozoa</taxon>
        <taxon>Arthropoda</taxon>
        <taxon>Hexapoda</taxon>
        <taxon>Insecta</taxon>
        <taxon>Pterygota</taxon>
        <taxon>Neoptera</taxon>
        <taxon>Endopterygota</taxon>
        <taxon>Diptera</taxon>
        <taxon>Brachycera</taxon>
        <taxon>Muscomorpha</taxon>
        <taxon>Hippoboscoidea</taxon>
        <taxon>Glossinidae</taxon>
        <taxon>Glossina</taxon>
    </lineage>
</organism>
<dbReference type="GO" id="GO:0005634">
    <property type="term" value="C:nucleus"/>
    <property type="evidence" value="ECO:0007669"/>
    <property type="project" value="TreeGrafter"/>
</dbReference>
<dbReference type="Proteomes" id="UP000078200">
    <property type="component" value="Unassembled WGS sequence"/>
</dbReference>
<name>A0A1A9URJ4_GLOAU</name>
<dbReference type="VEuPathDB" id="VectorBase:GAUT013049"/>
<dbReference type="SMART" id="SM00595">
    <property type="entry name" value="MADF"/>
    <property type="match status" value="1"/>
</dbReference>
<dbReference type="GO" id="GO:0005667">
    <property type="term" value="C:transcription regulator complex"/>
    <property type="evidence" value="ECO:0007669"/>
    <property type="project" value="TreeGrafter"/>
</dbReference>
<dbReference type="InterPro" id="IPR006578">
    <property type="entry name" value="MADF-dom"/>
</dbReference>
<dbReference type="PANTHER" id="PTHR12243">
    <property type="entry name" value="MADF DOMAIN TRANSCRIPTION FACTOR"/>
    <property type="match status" value="1"/>
</dbReference>
<dbReference type="GO" id="GO:0006357">
    <property type="term" value="P:regulation of transcription by RNA polymerase II"/>
    <property type="evidence" value="ECO:0007669"/>
    <property type="project" value="TreeGrafter"/>
</dbReference>
<feature type="region of interest" description="Disordered" evidence="1">
    <location>
        <begin position="220"/>
        <end position="264"/>
    </location>
</feature>
<dbReference type="EnsemblMetazoa" id="GAUT013049-RA">
    <property type="protein sequence ID" value="GAUT013049-PA"/>
    <property type="gene ID" value="GAUT013049"/>
</dbReference>
<proteinExistence type="predicted"/>
<sequence length="352" mass="41258">MIAKTKVTILATATFSPLNDIAGTEDGILRQLSVQSLDHNPVRRSSFQVEKEEWHGNINRNKILFTWQLRIFTHFHNPSLSIETFHQKALNSLQIIVKRPISTRIEMDDEKFIHLVKQYEYLFNKHHPYFKIQHRKMEAWRRIGEQMGISDKLCMRRWTTLRDKYVRLKRKMRSLSSDETLQDWPWPLLDLMEFLAPHIISRPNRYSYDIVSVDFESGKSPFSEEPSMSDTFPKFAKTLPLTSPTESSADQPPERKRKKRLEEFKMDNSDAIIDTVTDSDNEPIIGTIETPKKEVEIKNTSLRGFGQMILGLMSDMDQRKQLMAIKSITDVVTKIMLEPEETTENDYFENTE</sequence>
<protein>
    <submittedName>
        <fullName evidence="3">MADF domain-containing protein</fullName>
    </submittedName>
</protein>
<keyword evidence="4" id="KW-1185">Reference proteome</keyword>
<dbReference type="Pfam" id="PF10545">
    <property type="entry name" value="MADF_DNA_bdg"/>
    <property type="match status" value="1"/>
</dbReference>
<dbReference type="AlphaFoldDB" id="A0A1A9URJ4"/>
<feature type="domain" description="MADF" evidence="2">
    <location>
        <begin position="111"/>
        <end position="200"/>
    </location>
</feature>
<evidence type="ECO:0000313" key="4">
    <source>
        <dbReference type="Proteomes" id="UP000078200"/>
    </source>
</evidence>
<evidence type="ECO:0000259" key="2">
    <source>
        <dbReference type="PROSITE" id="PS51029"/>
    </source>
</evidence>
<dbReference type="InterPro" id="IPR039353">
    <property type="entry name" value="TF_Adf1"/>
</dbReference>
<reference evidence="3" key="1">
    <citation type="submission" date="2020-05" db="UniProtKB">
        <authorList>
            <consortium name="EnsemblMetazoa"/>
        </authorList>
    </citation>
    <scope>IDENTIFICATION</scope>
    <source>
        <strain evidence="3">TTRI</strain>
    </source>
</reference>
<evidence type="ECO:0000256" key="1">
    <source>
        <dbReference type="SAM" id="MobiDB-lite"/>
    </source>
</evidence>
<feature type="compositionally biased region" description="Polar residues" evidence="1">
    <location>
        <begin position="240"/>
        <end position="250"/>
    </location>
</feature>